<dbReference type="Proteomes" id="UP000265663">
    <property type="component" value="Unassembled WGS sequence"/>
</dbReference>
<name>A0A3M7LWL3_9PLEO</name>
<protein>
    <submittedName>
        <fullName evidence="2">Uncharacterized protein</fullName>
    </submittedName>
</protein>
<accession>A0A3M7LWL3</accession>
<dbReference type="AlphaFoldDB" id="A0A3M7LWL3"/>
<keyword evidence="3" id="KW-1185">Reference proteome</keyword>
<gene>
    <name evidence="2" type="ORF">GMOD_00001983</name>
</gene>
<feature type="compositionally biased region" description="Polar residues" evidence="1">
    <location>
        <begin position="19"/>
        <end position="30"/>
    </location>
</feature>
<reference evidence="2 3" key="1">
    <citation type="journal article" date="2014" name="PLoS ONE">
        <title>De novo Genome Assembly of the Fungal Plant Pathogen Pyrenophora semeniperda.</title>
        <authorList>
            <person name="Soliai M.M."/>
            <person name="Meyer S.E."/>
            <person name="Udall J.A."/>
            <person name="Elzinga D.E."/>
            <person name="Hermansen R.A."/>
            <person name="Bodily P.M."/>
            <person name="Hart A.A."/>
            <person name="Coleman C.E."/>
        </authorList>
    </citation>
    <scope>NUCLEOTIDE SEQUENCE [LARGE SCALE GENOMIC DNA]</scope>
    <source>
        <strain evidence="2 3">CCB06</strain>
        <tissue evidence="2">Mycelium</tissue>
    </source>
</reference>
<evidence type="ECO:0000256" key="1">
    <source>
        <dbReference type="SAM" id="MobiDB-lite"/>
    </source>
</evidence>
<proteinExistence type="predicted"/>
<evidence type="ECO:0000313" key="2">
    <source>
        <dbReference type="EMBL" id="RMZ66628.1"/>
    </source>
</evidence>
<sequence>MAEFILCITILRRAAQAPPTDTASGQQKKSATPVAKQRRHVSVTPQVRWLSLVFRGAHFNPDRCVRTEGHPTCAPERMKQDDDIVWSRAAS</sequence>
<organism evidence="2 3">
    <name type="scientific">Pyrenophora seminiperda CCB06</name>
    <dbReference type="NCBI Taxonomy" id="1302712"/>
    <lineage>
        <taxon>Eukaryota</taxon>
        <taxon>Fungi</taxon>
        <taxon>Dikarya</taxon>
        <taxon>Ascomycota</taxon>
        <taxon>Pezizomycotina</taxon>
        <taxon>Dothideomycetes</taxon>
        <taxon>Pleosporomycetidae</taxon>
        <taxon>Pleosporales</taxon>
        <taxon>Pleosporineae</taxon>
        <taxon>Pleosporaceae</taxon>
        <taxon>Pyrenophora</taxon>
    </lineage>
</organism>
<dbReference type="EMBL" id="KE747809">
    <property type="protein sequence ID" value="RMZ66628.1"/>
    <property type="molecule type" value="Genomic_DNA"/>
</dbReference>
<feature type="region of interest" description="Disordered" evidence="1">
    <location>
        <begin position="16"/>
        <end position="40"/>
    </location>
</feature>
<evidence type="ECO:0000313" key="3">
    <source>
        <dbReference type="Proteomes" id="UP000265663"/>
    </source>
</evidence>